<dbReference type="Proteomes" id="UP001231109">
    <property type="component" value="Unassembled WGS sequence"/>
</dbReference>
<dbReference type="InterPro" id="IPR056823">
    <property type="entry name" value="TEN-like_YD-shell"/>
</dbReference>
<dbReference type="Gene3D" id="2.180.10.10">
    <property type="entry name" value="RHS repeat-associated core"/>
    <property type="match status" value="1"/>
</dbReference>
<dbReference type="InterPro" id="IPR022385">
    <property type="entry name" value="Rhs_assc_core"/>
</dbReference>
<evidence type="ECO:0000313" key="4">
    <source>
        <dbReference type="Proteomes" id="UP001231109"/>
    </source>
</evidence>
<dbReference type="PANTHER" id="PTHR32305:SF15">
    <property type="entry name" value="PROTEIN RHSA-RELATED"/>
    <property type="match status" value="1"/>
</dbReference>
<evidence type="ECO:0000259" key="2">
    <source>
        <dbReference type="Pfam" id="PF25023"/>
    </source>
</evidence>
<evidence type="ECO:0000256" key="1">
    <source>
        <dbReference type="ARBA" id="ARBA00022737"/>
    </source>
</evidence>
<protein>
    <recommendedName>
        <fullName evidence="2">Teneurin-like YD-shell domain-containing protein</fullName>
    </recommendedName>
</protein>
<dbReference type="NCBIfam" id="TIGR03696">
    <property type="entry name" value="Rhs_assc_core"/>
    <property type="match status" value="1"/>
</dbReference>
<sequence>QVIAETNDIGQALKTYLYGDDLISQSSGGQTHSFHYDGLGSTRLLSDESGNVSDQYRYAAFGELLSESGDTDNSYLFTGEQYDDSVDNYYLRARYYNPEIGRFTRQDEWQGRDGEPVTLNKYLYTHADPLNGTDPSGYMTIANSMTAVGMSVSLNTIRMPSLISLMKGTTATLIAAGAGIEGAQIYNRYFTYKMIGAELAGARAQVESRVKRKAKGKSVVFHYTTRAGAIGISACQCVKTTSFRGKTVDGLSRPNGAYATSIPPWATGMTQSTISQAFYGGTNSRVGKLGWFVAIDAGPFIPYGQPGEFFKPATPYFNPFVSVDVITIGPNPMPLFD</sequence>
<dbReference type="EMBL" id="JAPJDZ010000219">
    <property type="protein sequence ID" value="MDP5138615.1"/>
    <property type="molecule type" value="Genomic_DNA"/>
</dbReference>
<keyword evidence="4" id="KW-1185">Reference proteome</keyword>
<comment type="caution">
    <text evidence="3">The sequence shown here is derived from an EMBL/GenBank/DDBJ whole genome shotgun (WGS) entry which is preliminary data.</text>
</comment>
<accession>A0ABT9I6G3</accession>
<organism evidence="3 4">
    <name type="scientific">Rheinheimera baltica</name>
    <dbReference type="NCBI Taxonomy" id="67576"/>
    <lineage>
        <taxon>Bacteria</taxon>
        <taxon>Pseudomonadati</taxon>
        <taxon>Pseudomonadota</taxon>
        <taxon>Gammaproteobacteria</taxon>
        <taxon>Chromatiales</taxon>
        <taxon>Chromatiaceae</taxon>
        <taxon>Rheinheimera</taxon>
    </lineage>
</organism>
<feature type="non-terminal residue" evidence="3">
    <location>
        <position position="1"/>
    </location>
</feature>
<feature type="domain" description="Teneurin-like YD-shell" evidence="2">
    <location>
        <begin position="8"/>
        <end position="129"/>
    </location>
</feature>
<gene>
    <name evidence="3" type="ORF">ORJ04_21950</name>
</gene>
<proteinExistence type="predicted"/>
<name>A0ABT9I6G3_9GAMM</name>
<dbReference type="PANTHER" id="PTHR32305">
    <property type="match status" value="1"/>
</dbReference>
<evidence type="ECO:0000313" key="3">
    <source>
        <dbReference type="EMBL" id="MDP5138615.1"/>
    </source>
</evidence>
<dbReference type="InterPro" id="IPR050708">
    <property type="entry name" value="T6SS_VgrG/RHS"/>
</dbReference>
<dbReference type="RefSeq" id="WP_305977729.1">
    <property type="nucleotide sequence ID" value="NZ_JAPJDZ010000219.1"/>
</dbReference>
<dbReference type="Pfam" id="PF25023">
    <property type="entry name" value="TEN_YD-shell"/>
    <property type="match status" value="1"/>
</dbReference>
<keyword evidence="1" id="KW-0677">Repeat</keyword>
<reference evidence="3 4" key="1">
    <citation type="submission" date="2022-11" db="EMBL/GenBank/DDBJ databases">
        <title>Viruses from the air-sea interface of a natural surface slick.</title>
        <authorList>
            <person name="Rahlff J."/>
            <person name="Holmfeldt K."/>
        </authorList>
    </citation>
    <scope>NUCLEOTIDE SEQUENCE [LARGE SCALE GENOMIC DNA]</scope>
    <source>
        <strain evidence="3 4">SMS4</strain>
    </source>
</reference>